<dbReference type="PANTHER" id="PTHR10357:SF210">
    <property type="entry name" value="MALTODEXTRIN GLUCOSIDASE"/>
    <property type="match status" value="1"/>
</dbReference>
<dbReference type="EC" id="3.2.1.41" evidence="4"/>
<dbReference type="InterPro" id="IPR045857">
    <property type="entry name" value="O16G_dom_2"/>
</dbReference>
<dbReference type="Pfam" id="PF00128">
    <property type="entry name" value="Alpha-amylase"/>
    <property type="match status" value="1"/>
</dbReference>
<dbReference type="OrthoDB" id="9805159at2"/>
<dbReference type="InterPro" id="IPR013783">
    <property type="entry name" value="Ig-like_fold"/>
</dbReference>
<reference evidence="4 5" key="1">
    <citation type="journal article" date="2005" name="Proc. Natl. Acad. Sci. U.S.A.">
        <title>Complete genome sequence of the probiotic lactic acid bacterium Lactobacillus acidophilus NCFM.</title>
        <authorList>
            <person name="Altermann E."/>
            <person name="Russell W.M."/>
            <person name="Azcarate-Peril M.A."/>
            <person name="Barrangou R."/>
            <person name="Buck B.L."/>
            <person name="McAuliffe O."/>
            <person name="Souther N."/>
            <person name="Dobson A."/>
            <person name="Duong T."/>
            <person name="Callanan M."/>
            <person name="Lick S."/>
            <person name="Hamrick A."/>
            <person name="Cano R."/>
            <person name="Klaenhammer T.R."/>
        </authorList>
    </citation>
    <scope>NUCLEOTIDE SEQUENCE [LARGE SCALE GENOMIC DNA]</scope>
    <source>
        <strain evidence="5">ATCC 700396 / NCK56 / N2 / NCFM</strain>
    </source>
</reference>
<evidence type="ECO:0000313" key="4">
    <source>
        <dbReference type="EMBL" id="AAV42561.1"/>
    </source>
</evidence>
<protein>
    <submittedName>
        <fullName evidence="4">Amylopullulanase</fullName>
        <ecNumber evidence="4">3.2.1.41</ecNumber>
    </submittedName>
</protein>
<name>Q5FL63_LACAC</name>
<evidence type="ECO:0000313" key="5">
    <source>
        <dbReference type="Proteomes" id="UP000006381"/>
    </source>
</evidence>
<dbReference type="SMART" id="SM00642">
    <property type="entry name" value="Aamy"/>
    <property type="match status" value="1"/>
</dbReference>
<dbReference type="CAZy" id="GH13">
    <property type="family name" value="Glycoside Hydrolase Family 13"/>
</dbReference>
<dbReference type="CDD" id="cd11338">
    <property type="entry name" value="AmyAc_CMD"/>
    <property type="match status" value="1"/>
</dbReference>
<dbReference type="EMBL" id="CP000033">
    <property type="protein sequence ID" value="AAV42561.1"/>
    <property type="molecule type" value="Genomic_DNA"/>
</dbReference>
<evidence type="ECO:0000259" key="3">
    <source>
        <dbReference type="SMART" id="SM00642"/>
    </source>
</evidence>
<feature type="domain" description="Glycosyl hydrolase family 13 catalytic" evidence="3">
    <location>
        <begin position="132"/>
        <end position="505"/>
    </location>
</feature>
<dbReference type="SUPFAM" id="SSF51445">
    <property type="entry name" value="(Trans)glycosidases"/>
    <property type="match status" value="1"/>
</dbReference>
<accession>Q5FL63</accession>
<dbReference type="STRING" id="272621.LBA0686"/>
<dbReference type="GeneID" id="93290187"/>
<proteinExistence type="predicted"/>
<dbReference type="Gene3D" id="3.20.20.80">
    <property type="entry name" value="Glycosidases"/>
    <property type="match status" value="1"/>
</dbReference>
<keyword evidence="5" id="KW-1185">Reference proteome</keyword>
<sequence length="589" mass="68395">MKITYDSWQEQYKNPFGAVKAGNTVKWSIKIDQVIQGAVLWLTKSRETPVAYPMNYDEQTKMYTTQVKIGTSGLYNYYFALQQNNQIVYIDQGLFGKGHVTKSDHDLRQFQLTCYDIATPRIDWYQKGIVYQIFPDRFANGNPYEEVIGKKRNSFIYATKEDIPYYIKNSEGAIVRWDFFGGNLTGIRKKIPYLKQLGVTVLYLNPIFLAKSNHRYDTTDFMKIDPMLGDEKDLADLIRELHENNMHLILDGVFNHVGFDSIYFQGAITDKNSNYRSWFNFQDYPNKYQSWWGVKSLPTVNKDNSEYQNLVYGDHGVLAKWKVDGWRLDVADELPMDFLRNIRNRLIKENCPILIGEVWEDASNKFVNGEYRTYTAGDNLMGVMNYPIRNFIISLLSAQDSTIEIEAMNDLALLIENYPTDFLHNCLNNIGTHDTVRIKTVLNKNDNLVMMAFGLLFMMPGVPCIYYGDEAGLIGKEDPDNRRYFLWGHEDKKLIDCVSSWTKIRKQNPVLVNGKIGFVHLSAGVNSIVRYNDQEMIMYCVNCTNEDVIPLREKYSFYWLPSIIIDKIKDTLDQIQLKAQTDFIKKISL</sequence>
<dbReference type="Gene3D" id="2.60.40.10">
    <property type="entry name" value="Immunoglobulins"/>
    <property type="match status" value="1"/>
</dbReference>
<evidence type="ECO:0000256" key="2">
    <source>
        <dbReference type="ARBA" id="ARBA00023295"/>
    </source>
</evidence>
<dbReference type="PATRIC" id="fig|272621.13.peg.655"/>
<keyword evidence="1 4" id="KW-0378">Hydrolase</keyword>
<organism evidence="5">
    <name type="scientific">Lactobacillus acidophilus (strain ATCC 700396 / NCK56 / N2 / NCFM)</name>
    <dbReference type="NCBI Taxonomy" id="272621"/>
    <lineage>
        <taxon>Bacteria</taxon>
        <taxon>Bacillati</taxon>
        <taxon>Bacillota</taxon>
        <taxon>Bacilli</taxon>
        <taxon>Lactobacillales</taxon>
        <taxon>Lactobacillaceae</taxon>
        <taxon>Lactobacillus</taxon>
    </lineage>
</organism>
<dbReference type="AlphaFoldDB" id="Q5FL63"/>
<dbReference type="HOGENOM" id="CLU_006462_6_4_9"/>
<dbReference type="GO" id="GO:0005975">
    <property type="term" value="P:carbohydrate metabolic process"/>
    <property type="evidence" value="ECO:0007669"/>
    <property type="project" value="InterPro"/>
</dbReference>
<dbReference type="RefSeq" id="WP_011254225.1">
    <property type="nucleotide sequence ID" value="NC_006814.3"/>
</dbReference>
<dbReference type="InterPro" id="IPR006047">
    <property type="entry name" value="GH13_cat_dom"/>
</dbReference>
<dbReference type="InterPro" id="IPR017853">
    <property type="entry name" value="GH"/>
</dbReference>
<dbReference type="GO" id="GO:0051060">
    <property type="term" value="F:pullulanase activity"/>
    <property type="evidence" value="ECO:0007669"/>
    <property type="project" value="UniProtKB-EC"/>
</dbReference>
<evidence type="ECO:0000256" key="1">
    <source>
        <dbReference type="ARBA" id="ARBA00022801"/>
    </source>
</evidence>
<keyword evidence="2 4" id="KW-0326">Glycosidase</keyword>
<dbReference type="BioCyc" id="LACI272621:G1G49-707-MONOMER"/>
<dbReference type="Proteomes" id="UP000006381">
    <property type="component" value="Chromosome"/>
</dbReference>
<gene>
    <name evidence="4" type="ordered locus">LBA0686</name>
</gene>
<dbReference type="eggNOG" id="COG0366">
    <property type="taxonomic scope" value="Bacteria"/>
</dbReference>
<dbReference type="Gene3D" id="3.90.400.10">
    <property type="entry name" value="Oligo-1,6-glucosidase, Domain 2"/>
    <property type="match status" value="1"/>
</dbReference>
<dbReference type="KEGG" id="lac:LBA0686"/>
<dbReference type="PANTHER" id="PTHR10357">
    <property type="entry name" value="ALPHA-AMYLASE FAMILY MEMBER"/>
    <property type="match status" value="1"/>
</dbReference>